<proteinExistence type="predicted"/>
<keyword evidence="1" id="KW-0539">Nucleus</keyword>
<keyword evidence="5" id="KW-1185">Reference proteome</keyword>
<dbReference type="Pfam" id="PF02944">
    <property type="entry name" value="BESS"/>
    <property type="match status" value="1"/>
</dbReference>
<organism evidence="4 5">
    <name type="scientific">Ignelater luminosus</name>
    <name type="common">Cucubano</name>
    <name type="synonym">Pyrophorus luminosus</name>
    <dbReference type="NCBI Taxonomy" id="2038154"/>
    <lineage>
        <taxon>Eukaryota</taxon>
        <taxon>Metazoa</taxon>
        <taxon>Ecdysozoa</taxon>
        <taxon>Arthropoda</taxon>
        <taxon>Hexapoda</taxon>
        <taxon>Insecta</taxon>
        <taxon>Pterygota</taxon>
        <taxon>Neoptera</taxon>
        <taxon>Endopterygota</taxon>
        <taxon>Coleoptera</taxon>
        <taxon>Polyphaga</taxon>
        <taxon>Elateriformia</taxon>
        <taxon>Elateroidea</taxon>
        <taxon>Elateridae</taxon>
        <taxon>Agrypninae</taxon>
        <taxon>Pyrophorini</taxon>
        <taxon>Ignelater</taxon>
    </lineage>
</organism>
<accession>A0A8K0CC53</accession>
<dbReference type="InterPro" id="IPR004210">
    <property type="entry name" value="BESS_motif"/>
</dbReference>
<evidence type="ECO:0000259" key="3">
    <source>
        <dbReference type="PROSITE" id="PS51031"/>
    </source>
</evidence>
<feature type="region of interest" description="Disordered" evidence="2">
    <location>
        <begin position="1"/>
        <end position="28"/>
    </location>
</feature>
<dbReference type="GO" id="GO:0003677">
    <property type="term" value="F:DNA binding"/>
    <property type="evidence" value="ECO:0007669"/>
    <property type="project" value="InterPro"/>
</dbReference>
<dbReference type="GO" id="GO:0005634">
    <property type="term" value="C:nucleus"/>
    <property type="evidence" value="ECO:0007669"/>
    <property type="project" value="UniProtKB-SubCell"/>
</dbReference>
<evidence type="ECO:0000313" key="5">
    <source>
        <dbReference type="Proteomes" id="UP000801492"/>
    </source>
</evidence>
<dbReference type="OrthoDB" id="8118596at2759"/>
<name>A0A8K0CC53_IGNLU</name>
<comment type="subcellular location">
    <subcellularLocation>
        <location evidence="1">Nucleus</location>
    </subcellularLocation>
</comment>
<protein>
    <recommendedName>
        <fullName evidence="3">BESS domain-containing protein</fullName>
    </recommendedName>
</protein>
<evidence type="ECO:0000256" key="2">
    <source>
        <dbReference type="SAM" id="MobiDB-lite"/>
    </source>
</evidence>
<feature type="domain" description="BESS" evidence="3">
    <location>
        <begin position="127"/>
        <end position="166"/>
    </location>
</feature>
<reference evidence="4" key="1">
    <citation type="submission" date="2019-08" db="EMBL/GenBank/DDBJ databases">
        <title>The genome of the North American firefly Photinus pyralis.</title>
        <authorList>
            <consortium name="Photinus pyralis genome working group"/>
            <person name="Fallon T.R."/>
            <person name="Sander Lower S.E."/>
            <person name="Weng J.-K."/>
        </authorList>
    </citation>
    <scope>NUCLEOTIDE SEQUENCE</scope>
    <source>
        <strain evidence="4">TRF0915ILg1</strain>
        <tissue evidence="4">Whole body</tissue>
    </source>
</reference>
<dbReference type="EMBL" id="VTPC01090587">
    <property type="protein sequence ID" value="KAF2882801.1"/>
    <property type="molecule type" value="Genomic_DNA"/>
</dbReference>
<gene>
    <name evidence="4" type="ORF">ILUMI_23313</name>
</gene>
<evidence type="ECO:0000313" key="4">
    <source>
        <dbReference type="EMBL" id="KAF2882801.1"/>
    </source>
</evidence>
<comment type="caution">
    <text evidence="4">The sequence shown here is derived from an EMBL/GenBank/DDBJ whole genome shotgun (WGS) entry which is preliminary data.</text>
</comment>
<dbReference type="Proteomes" id="UP000801492">
    <property type="component" value="Unassembled WGS sequence"/>
</dbReference>
<dbReference type="AlphaFoldDB" id="A0A8K0CC53"/>
<feature type="region of interest" description="Disordered" evidence="2">
    <location>
        <begin position="72"/>
        <end position="107"/>
    </location>
</feature>
<evidence type="ECO:0000256" key="1">
    <source>
        <dbReference type="PROSITE-ProRule" id="PRU00371"/>
    </source>
</evidence>
<dbReference type="PROSITE" id="PS51031">
    <property type="entry name" value="BESS"/>
    <property type="match status" value="1"/>
</dbReference>
<sequence length="248" mass="28153">MRNPLESEFNRSHLLKTTRLPTGSASKRRRTYTYGDQLSFLAKVTTPNNTSSTLHNVPLMINNDEVIVEGTQNVTTQDDRKEENATATSTTSANDEERKNSRKRKRSSVEDKFIQYLEVYTKVEEATDEHEDFFKSLLPTVRKFNEDQAMEFRAEVIQIMQKIRRGNPVPLYINHSVPSSGVHLRPPAAPASHMAYYQPPSNYHCNHYALTSIPSASPLSSCSVMTTSSDVNSCKRQKQISRCFSACR</sequence>